<feature type="compositionally biased region" description="Low complexity" evidence="1">
    <location>
        <begin position="172"/>
        <end position="185"/>
    </location>
</feature>
<comment type="caution">
    <text evidence="2">The sequence shown here is derived from an EMBL/GenBank/DDBJ whole genome shotgun (WGS) entry which is preliminary data.</text>
</comment>
<dbReference type="AlphaFoldDB" id="A0A8X6JBJ3"/>
<feature type="compositionally biased region" description="Low complexity" evidence="1">
    <location>
        <begin position="206"/>
        <end position="215"/>
    </location>
</feature>
<organism evidence="2 3">
    <name type="scientific">Trichonephila clavata</name>
    <name type="common">Joro spider</name>
    <name type="synonym">Nephila clavata</name>
    <dbReference type="NCBI Taxonomy" id="2740835"/>
    <lineage>
        <taxon>Eukaryota</taxon>
        <taxon>Metazoa</taxon>
        <taxon>Ecdysozoa</taxon>
        <taxon>Arthropoda</taxon>
        <taxon>Chelicerata</taxon>
        <taxon>Arachnida</taxon>
        <taxon>Araneae</taxon>
        <taxon>Araneomorphae</taxon>
        <taxon>Entelegynae</taxon>
        <taxon>Araneoidea</taxon>
        <taxon>Nephilidae</taxon>
        <taxon>Trichonephila</taxon>
    </lineage>
</organism>
<protein>
    <submittedName>
        <fullName evidence="2">Uncharacterized protein</fullName>
    </submittedName>
</protein>
<sequence>MNSFPLHHAAFSSVTHSPYSEIGGPNPPPPPQYPHSPHVAMGLLDPAGGNFLPHYPHQRLSPLPHVETAYDREERYSVQSYASFPPCEASVMSSSPDVETDPMQPMTCVMPPQQELCSAAIGYVPPNAPQTHEMSVNHHILYSAPTVNGGPFSSPSDSMLSESDLDSFQNGRTDSPRSTSSTSSPLHHQHSNSKPSSSALGPVLRGGNSNSSGNNHYKSVITATNLQRPADFINSRLTKQQQFQQRTYASCSPSDNSYNDS</sequence>
<accession>A0A8X6JBJ3</accession>
<evidence type="ECO:0000313" key="2">
    <source>
        <dbReference type="EMBL" id="GFR18908.1"/>
    </source>
</evidence>
<evidence type="ECO:0000256" key="1">
    <source>
        <dbReference type="SAM" id="MobiDB-lite"/>
    </source>
</evidence>
<feature type="region of interest" description="Disordered" evidence="1">
    <location>
        <begin position="17"/>
        <end position="37"/>
    </location>
</feature>
<evidence type="ECO:0000313" key="3">
    <source>
        <dbReference type="Proteomes" id="UP000887116"/>
    </source>
</evidence>
<proteinExistence type="predicted"/>
<feature type="region of interest" description="Disordered" evidence="1">
    <location>
        <begin position="152"/>
        <end position="222"/>
    </location>
</feature>
<dbReference type="EMBL" id="BMAO01037609">
    <property type="protein sequence ID" value="GFR18908.1"/>
    <property type="molecule type" value="Genomic_DNA"/>
</dbReference>
<feature type="region of interest" description="Disordered" evidence="1">
    <location>
        <begin position="242"/>
        <end position="261"/>
    </location>
</feature>
<keyword evidence="3" id="KW-1185">Reference proteome</keyword>
<feature type="compositionally biased region" description="Pro residues" evidence="1">
    <location>
        <begin position="25"/>
        <end position="34"/>
    </location>
</feature>
<reference evidence="2" key="1">
    <citation type="submission" date="2020-07" db="EMBL/GenBank/DDBJ databases">
        <title>Multicomponent nature underlies the extraordinary mechanical properties of spider dragline silk.</title>
        <authorList>
            <person name="Kono N."/>
            <person name="Nakamura H."/>
            <person name="Mori M."/>
            <person name="Yoshida Y."/>
            <person name="Ohtoshi R."/>
            <person name="Malay A.D."/>
            <person name="Moran D.A.P."/>
            <person name="Tomita M."/>
            <person name="Numata K."/>
            <person name="Arakawa K."/>
        </authorList>
    </citation>
    <scope>NUCLEOTIDE SEQUENCE</scope>
</reference>
<dbReference type="OrthoDB" id="6426266at2759"/>
<name>A0A8X6JBJ3_TRICU</name>
<feature type="compositionally biased region" description="Low complexity" evidence="1">
    <location>
        <begin position="153"/>
        <end position="162"/>
    </location>
</feature>
<dbReference type="Proteomes" id="UP000887116">
    <property type="component" value="Unassembled WGS sequence"/>
</dbReference>
<gene>
    <name evidence="2" type="primary">AVEN_108248_1</name>
    <name evidence="2" type="ORF">TNCT_437341</name>
</gene>